<name>A0A1I4RPQ2_ECTMO</name>
<dbReference type="EC" id="3.5.1.10" evidence="3 4"/>
<evidence type="ECO:0000256" key="4">
    <source>
        <dbReference type="NCBIfam" id="TIGR00655"/>
    </source>
</evidence>
<dbReference type="PANTHER" id="PTHR42706:SF1">
    <property type="entry name" value="FORMYLTETRAHYDROFOLATE DEFORMYLASE 2, MITOCHONDRIAL"/>
    <property type="match status" value="1"/>
</dbReference>
<dbReference type="Pfam" id="PF01842">
    <property type="entry name" value="ACT"/>
    <property type="match status" value="1"/>
</dbReference>
<evidence type="ECO:0000313" key="6">
    <source>
        <dbReference type="EMBL" id="SFM54227.1"/>
    </source>
</evidence>
<dbReference type="GO" id="GO:0006730">
    <property type="term" value="P:one-carbon metabolic process"/>
    <property type="evidence" value="ECO:0007669"/>
    <property type="project" value="UniProtKB-KW"/>
</dbReference>
<keyword evidence="2 3" id="KW-0378">Hydrolase</keyword>
<dbReference type="SUPFAM" id="SSF55021">
    <property type="entry name" value="ACT-like"/>
    <property type="match status" value="1"/>
</dbReference>
<dbReference type="PROSITE" id="PS51671">
    <property type="entry name" value="ACT"/>
    <property type="match status" value="1"/>
</dbReference>
<dbReference type="InterPro" id="IPR004810">
    <property type="entry name" value="PurU"/>
</dbReference>
<keyword evidence="7" id="KW-1185">Reference proteome</keyword>
<reference evidence="6 7" key="1">
    <citation type="submission" date="2016-10" db="EMBL/GenBank/DDBJ databases">
        <authorList>
            <person name="de Groot N.N."/>
        </authorList>
    </citation>
    <scope>NUCLEOTIDE SEQUENCE [LARGE SCALE GENOMIC DNA]</scope>
    <source>
        <strain evidence="6 7">DSM 4180</strain>
    </source>
</reference>
<dbReference type="PANTHER" id="PTHR42706">
    <property type="entry name" value="FORMYLTETRAHYDROFOLATE DEFORMYLASE"/>
    <property type="match status" value="1"/>
</dbReference>
<gene>
    <name evidence="3" type="primary">purU</name>
    <name evidence="6" type="ORF">SAMN05421721_1098</name>
</gene>
<evidence type="ECO:0000256" key="2">
    <source>
        <dbReference type="ARBA" id="ARBA00022801"/>
    </source>
</evidence>
<dbReference type="NCBIfam" id="TIGR00655">
    <property type="entry name" value="PurU"/>
    <property type="match status" value="1"/>
</dbReference>
<evidence type="ECO:0000256" key="1">
    <source>
        <dbReference type="ARBA" id="ARBA00022563"/>
    </source>
</evidence>
<dbReference type="GO" id="GO:0008864">
    <property type="term" value="F:formyltetrahydrofolate deformylase activity"/>
    <property type="evidence" value="ECO:0007669"/>
    <property type="project" value="UniProtKB-UniRule"/>
</dbReference>
<dbReference type="STRING" id="195064.SAMN05421721_1098"/>
<dbReference type="Proteomes" id="UP000199556">
    <property type="component" value="Unassembled WGS sequence"/>
</dbReference>
<feature type="domain" description="ACT" evidence="5">
    <location>
        <begin position="9"/>
        <end position="95"/>
    </location>
</feature>
<dbReference type="CDD" id="cd08648">
    <property type="entry name" value="FMT_core_Formyl-FH4-Hydrolase_C"/>
    <property type="match status" value="1"/>
</dbReference>
<dbReference type="Gene3D" id="3.30.70.260">
    <property type="match status" value="1"/>
</dbReference>
<dbReference type="Pfam" id="PF00551">
    <property type="entry name" value="Formyl_trans_N"/>
    <property type="match status" value="1"/>
</dbReference>
<dbReference type="HAMAP" id="MF_01927">
    <property type="entry name" value="PurU"/>
    <property type="match status" value="1"/>
</dbReference>
<dbReference type="InterPro" id="IPR036477">
    <property type="entry name" value="Formyl_transf_N_sf"/>
</dbReference>
<dbReference type="Gene3D" id="3.40.50.170">
    <property type="entry name" value="Formyl transferase, N-terminal domain"/>
    <property type="match status" value="1"/>
</dbReference>
<feature type="active site" evidence="3">
    <location>
        <position position="231"/>
    </location>
</feature>
<dbReference type="AlphaFoldDB" id="A0A1I4RPQ2"/>
<organism evidence="6 7">
    <name type="scientific">Ectothiorhodospira mobilis</name>
    <dbReference type="NCBI Taxonomy" id="195064"/>
    <lineage>
        <taxon>Bacteria</taxon>
        <taxon>Pseudomonadati</taxon>
        <taxon>Pseudomonadota</taxon>
        <taxon>Gammaproteobacteria</taxon>
        <taxon>Chromatiales</taxon>
        <taxon>Ectothiorhodospiraceae</taxon>
        <taxon>Ectothiorhodospira</taxon>
    </lineage>
</organism>
<dbReference type="InterPro" id="IPR041729">
    <property type="entry name" value="Formyl-FH4-Hydrolase_C"/>
</dbReference>
<accession>A0A1I4RPQ2</accession>
<comment type="similarity">
    <text evidence="3">Belongs to the PurU family.</text>
</comment>
<evidence type="ECO:0000259" key="5">
    <source>
        <dbReference type="PROSITE" id="PS51671"/>
    </source>
</evidence>
<dbReference type="GO" id="GO:0006189">
    <property type="term" value="P:'de novo' IMP biosynthetic process"/>
    <property type="evidence" value="ECO:0007669"/>
    <property type="project" value="UniProtKB-UniRule"/>
</dbReference>
<dbReference type="InterPro" id="IPR044074">
    <property type="entry name" value="PurU_ACT"/>
</dbReference>
<dbReference type="NCBIfam" id="NF004684">
    <property type="entry name" value="PRK06027.1"/>
    <property type="match status" value="1"/>
</dbReference>
<dbReference type="InterPro" id="IPR002376">
    <property type="entry name" value="Formyl_transf_N"/>
</dbReference>
<dbReference type="PRINTS" id="PR01575">
    <property type="entry name" value="FFH4HYDRLASE"/>
</dbReference>
<dbReference type="InterPro" id="IPR002912">
    <property type="entry name" value="ACT_dom"/>
</dbReference>
<protein>
    <recommendedName>
        <fullName evidence="3 4">Formyltetrahydrofolate deformylase</fullName>
        <ecNumber evidence="3 4">3.5.1.10</ecNumber>
    </recommendedName>
    <alternativeName>
        <fullName evidence="3">Formyl-FH(4) hydrolase</fullName>
    </alternativeName>
</protein>
<proteinExistence type="inferred from homology"/>
<dbReference type="RefSeq" id="WP_090485521.1">
    <property type="nucleotide sequence ID" value="NZ_FOUO01000009.1"/>
</dbReference>
<dbReference type="SUPFAM" id="SSF53328">
    <property type="entry name" value="Formyltransferase"/>
    <property type="match status" value="1"/>
</dbReference>
<dbReference type="PIRSF" id="PIRSF036480">
    <property type="entry name" value="FormyFH4_hydr"/>
    <property type="match status" value="1"/>
</dbReference>
<comment type="function">
    <text evidence="3">Catalyzes the hydrolysis of 10-formyltetrahydrofolate (formyl-FH4) to formate and tetrahydrofolate (FH4).</text>
</comment>
<comment type="pathway">
    <text evidence="3">Purine metabolism; IMP biosynthesis via de novo pathway; formate from 10-formyl-5,6,7,8-tetrahydrofolate: step 1/1.</text>
</comment>
<dbReference type="OrthoDB" id="9806170at2"/>
<keyword evidence="1 3" id="KW-0554">One-carbon metabolism</keyword>
<dbReference type="InterPro" id="IPR045865">
    <property type="entry name" value="ACT-like_dom_sf"/>
</dbReference>
<evidence type="ECO:0000256" key="3">
    <source>
        <dbReference type="HAMAP-Rule" id="MF_01927"/>
    </source>
</evidence>
<dbReference type="EMBL" id="FOUO01000009">
    <property type="protein sequence ID" value="SFM54227.1"/>
    <property type="molecule type" value="Genomic_DNA"/>
</dbReference>
<dbReference type="UniPathway" id="UPA00074">
    <property type="reaction ID" value="UER00170"/>
</dbReference>
<keyword evidence="3" id="KW-0658">Purine biosynthesis</keyword>
<sequence length="287" mass="32649">MSERRPRYRLTFACPDRVGIVAAVSGFLAEHGGSITEASQHCDAASGWFFMRCEIDAATLPFDGDGLRQRFAPVAEAHGMRWQVIDNITPRRVVPLVSRQDHCLTDLLYRWRSGELLAEIPCVLSNHEDLRAYVEWHGIPYHHVPVDPDHKAAAFARITELIDQARADTVVLARYMQILPPEVCARYPGRIINIHHSFLPSFVGARPYHRAFERGVKLIGATCHYVTDQLDEGPIIEQDVVRVHHDDTVDDLIRLGRDVERTVLARGLRYHLEDRVLIHGNKTIVFD</sequence>
<comment type="catalytic activity">
    <reaction evidence="3">
        <text>(6R)-10-formyltetrahydrofolate + H2O = (6S)-5,6,7,8-tetrahydrofolate + formate + H(+)</text>
        <dbReference type="Rhea" id="RHEA:19833"/>
        <dbReference type="ChEBI" id="CHEBI:15377"/>
        <dbReference type="ChEBI" id="CHEBI:15378"/>
        <dbReference type="ChEBI" id="CHEBI:15740"/>
        <dbReference type="ChEBI" id="CHEBI:57453"/>
        <dbReference type="ChEBI" id="CHEBI:195366"/>
        <dbReference type="EC" id="3.5.1.10"/>
    </reaction>
</comment>
<evidence type="ECO:0000313" key="7">
    <source>
        <dbReference type="Proteomes" id="UP000199556"/>
    </source>
</evidence>
<dbReference type="CDD" id="cd04875">
    <property type="entry name" value="ACT_F4HF-DF"/>
    <property type="match status" value="1"/>
</dbReference>